<dbReference type="Gene3D" id="3.40.50.150">
    <property type="entry name" value="Vaccinia Virus protein VP39"/>
    <property type="match status" value="1"/>
</dbReference>
<dbReference type="InterPro" id="IPR023397">
    <property type="entry name" value="SAM-dep_MeTrfase_MraW_recog"/>
</dbReference>
<dbReference type="Pfam" id="PF01795">
    <property type="entry name" value="Methyltransf_5"/>
    <property type="match status" value="1"/>
</dbReference>
<gene>
    <name evidence="7 8" type="primary">rsmH</name>
    <name evidence="8" type="ORF">HR065_02070</name>
</gene>
<sequence length="322" mass="36770">MVIAKDEKGTKPVVPDIHIPVLTKEVIQYLDINPQGIYVDATLGGGGHSSAILQKLSSEGSLYSFDQDLFAISKCQDIFKEEKRITLIHNNFSFLKEELAKRNIDAIDGIIFDLGLSSFQIDDPQRGFSYLKDSSLDMRMNRNQSQSAQTIINTYSYEQLRDIFFIYGEEPKSTLIAKEIIKRRPLKNTLELVEITDKFYFSYGKKDKRGHSAKRVFQALRIEVNQELQVLTKALQQGLQLLKKNGKMVVISFNSLEDRLVKNFFKKNSHTHVLPNLPIKEKDIPPSPLKILTKKIICPSEEELKLNLRSRSAKLRAAVKNI</sequence>
<dbReference type="EMBL" id="JABUOH010000047">
    <property type="protein sequence ID" value="NWN45861.1"/>
    <property type="molecule type" value="Genomic_DNA"/>
</dbReference>
<keyword evidence="6 7" id="KW-0949">S-adenosyl-L-methionine</keyword>
<dbReference type="SUPFAM" id="SSF53335">
    <property type="entry name" value="S-adenosyl-L-methionine-dependent methyltransferases"/>
    <property type="match status" value="1"/>
</dbReference>
<dbReference type="AlphaFoldDB" id="A0A851HCS0"/>
<dbReference type="GO" id="GO:0005737">
    <property type="term" value="C:cytoplasm"/>
    <property type="evidence" value="ECO:0007669"/>
    <property type="project" value="UniProtKB-SubCell"/>
</dbReference>
<evidence type="ECO:0000256" key="6">
    <source>
        <dbReference type="ARBA" id="ARBA00022691"/>
    </source>
</evidence>
<evidence type="ECO:0000256" key="4">
    <source>
        <dbReference type="ARBA" id="ARBA00022603"/>
    </source>
</evidence>
<evidence type="ECO:0000256" key="2">
    <source>
        <dbReference type="ARBA" id="ARBA00022490"/>
    </source>
</evidence>
<dbReference type="PANTHER" id="PTHR11265:SF0">
    <property type="entry name" value="12S RRNA N4-METHYLCYTIDINE METHYLTRANSFERASE"/>
    <property type="match status" value="1"/>
</dbReference>
<comment type="subcellular location">
    <subcellularLocation>
        <location evidence="7">Cytoplasm</location>
    </subcellularLocation>
</comment>
<comment type="function">
    <text evidence="7">Specifically methylates the N4 position of cytidine in position 1402 (C1402) of 16S rRNA.</text>
</comment>
<feature type="binding site" evidence="7">
    <location>
        <begin position="46"/>
        <end position="48"/>
    </location>
    <ligand>
        <name>S-adenosyl-L-methionine</name>
        <dbReference type="ChEBI" id="CHEBI:59789"/>
    </ligand>
</feature>
<evidence type="ECO:0000313" key="8">
    <source>
        <dbReference type="EMBL" id="NWN45861.1"/>
    </source>
</evidence>
<keyword evidence="3 7" id="KW-0698">rRNA processing</keyword>
<reference evidence="8 9" key="1">
    <citation type="submission" date="2020-06" db="EMBL/GenBank/DDBJ databases">
        <title>Draft genome sequence of Candidatus Phytoplasma pruni (X-disease group, subgroup 16SrIII-B) strain ChTDIII from Argentina.</title>
        <authorList>
            <person name="Fernandez F.D."/>
            <person name="Zuebert C."/>
            <person name="Huettel B."/>
            <person name="Kube M."/>
            <person name="Conci L.R."/>
        </authorList>
    </citation>
    <scope>NUCLEOTIDE SEQUENCE [LARGE SCALE GENOMIC DNA]</scope>
    <source>
        <strain evidence="8 9">ChTDIII</strain>
    </source>
</reference>
<keyword evidence="9" id="KW-1185">Reference proteome</keyword>
<organism evidence="8 9">
    <name type="scientific">Candidatus Phytoplasma pruni</name>
    <dbReference type="NCBI Taxonomy" id="479893"/>
    <lineage>
        <taxon>Bacteria</taxon>
        <taxon>Bacillati</taxon>
        <taxon>Mycoplasmatota</taxon>
        <taxon>Mollicutes</taxon>
        <taxon>Acholeplasmatales</taxon>
        <taxon>Acholeplasmataceae</taxon>
        <taxon>Candidatus Phytoplasma</taxon>
        <taxon>16SrIII (X-disease group)</taxon>
    </lineage>
</organism>
<dbReference type="GO" id="GO:0070475">
    <property type="term" value="P:rRNA base methylation"/>
    <property type="evidence" value="ECO:0007669"/>
    <property type="project" value="UniProtKB-UniRule"/>
</dbReference>
<comment type="caution">
    <text evidence="8">The sequence shown here is derived from an EMBL/GenBank/DDBJ whole genome shotgun (WGS) entry which is preliminary data.</text>
</comment>
<evidence type="ECO:0000313" key="9">
    <source>
        <dbReference type="Proteomes" id="UP000568109"/>
    </source>
</evidence>
<feature type="binding site" evidence="7">
    <location>
        <position position="120"/>
    </location>
    <ligand>
        <name>S-adenosyl-L-methionine</name>
        <dbReference type="ChEBI" id="CHEBI:59789"/>
    </ligand>
</feature>
<evidence type="ECO:0000256" key="1">
    <source>
        <dbReference type="ARBA" id="ARBA00010396"/>
    </source>
</evidence>
<dbReference type="RefSeq" id="WP_178734246.1">
    <property type="nucleotide sequence ID" value="NZ_JABUOH010000047.1"/>
</dbReference>
<evidence type="ECO:0000256" key="5">
    <source>
        <dbReference type="ARBA" id="ARBA00022679"/>
    </source>
</evidence>
<dbReference type="HAMAP" id="MF_01007">
    <property type="entry name" value="16SrRNA_methyltr_H"/>
    <property type="match status" value="1"/>
</dbReference>
<dbReference type="Gene3D" id="1.10.150.170">
    <property type="entry name" value="Putative methyltransferase TM0872, insert domain"/>
    <property type="match status" value="1"/>
</dbReference>
<dbReference type="PIRSF" id="PIRSF004486">
    <property type="entry name" value="MraW"/>
    <property type="match status" value="1"/>
</dbReference>
<accession>A0A851HCS0</accession>
<dbReference type="EC" id="2.1.1.199" evidence="7"/>
<keyword evidence="5 7" id="KW-0808">Transferase</keyword>
<dbReference type="GO" id="GO:0071424">
    <property type="term" value="F:rRNA (cytosine-N4-)-methyltransferase activity"/>
    <property type="evidence" value="ECO:0007669"/>
    <property type="project" value="UniProtKB-UniRule"/>
</dbReference>
<comment type="similarity">
    <text evidence="1 7">Belongs to the methyltransferase superfamily. RsmH family.</text>
</comment>
<keyword evidence="4 7" id="KW-0489">Methyltransferase</keyword>
<dbReference type="Proteomes" id="UP000568109">
    <property type="component" value="Unassembled WGS sequence"/>
</dbReference>
<name>A0A851HCS0_9MOLU</name>
<feature type="binding site" evidence="7">
    <location>
        <position position="113"/>
    </location>
    <ligand>
        <name>S-adenosyl-L-methionine</name>
        <dbReference type="ChEBI" id="CHEBI:59789"/>
    </ligand>
</feature>
<comment type="catalytic activity">
    <reaction evidence="7">
        <text>cytidine(1402) in 16S rRNA + S-adenosyl-L-methionine = N(4)-methylcytidine(1402) in 16S rRNA + S-adenosyl-L-homocysteine + H(+)</text>
        <dbReference type="Rhea" id="RHEA:42928"/>
        <dbReference type="Rhea" id="RHEA-COMP:10286"/>
        <dbReference type="Rhea" id="RHEA-COMP:10287"/>
        <dbReference type="ChEBI" id="CHEBI:15378"/>
        <dbReference type="ChEBI" id="CHEBI:57856"/>
        <dbReference type="ChEBI" id="CHEBI:59789"/>
        <dbReference type="ChEBI" id="CHEBI:74506"/>
        <dbReference type="ChEBI" id="CHEBI:82748"/>
        <dbReference type="EC" id="2.1.1.199"/>
    </reaction>
</comment>
<evidence type="ECO:0000256" key="7">
    <source>
        <dbReference type="HAMAP-Rule" id="MF_01007"/>
    </source>
</evidence>
<protein>
    <recommendedName>
        <fullName evidence="7">Ribosomal RNA small subunit methyltransferase H</fullName>
        <ecNumber evidence="7">2.1.1.199</ecNumber>
    </recommendedName>
    <alternativeName>
        <fullName evidence="7">16S rRNA m(4)C1402 methyltransferase</fullName>
    </alternativeName>
    <alternativeName>
        <fullName evidence="7">rRNA (cytosine-N(4)-)-methyltransferase RsmH</fullName>
    </alternativeName>
</protein>
<keyword evidence="2 7" id="KW-0963">Cytoplasm</keyword>
<evidence type="ECO:0000256" key="3">
    <source>
        <dbReference type="ARBA" id="ARBA00022552"/>
    </source>
</evidence>
<dbReference type="NCBIfam" id="TIGR00006">
    <property type="entry name" value="16S rRNA (cytosine(1402)-N(4))-methyltransferase RsmH"/>
    <property type="match status" value="1"/>
</dbReference>
<proteinExistence type="inferred from homology"/>
<feature type="binding site" evidence="7">
    <location>
        <position position="92"/>
    </location>
    <ligand>
        <name>S-adenosyl-L-methionine</name>
        <dbReference type="ChEBI" id="CHEBI:59789"/>
    </ligand>
</feature>
<dbReference type="InterPro" id="IPR002903">
    <property type="entry name" value="RsmH"/>
</dbReference>
<dbReference type="SUPFAM" id="SSF81799">
    <property type="entry name" value="Putative methyltransferase TM0872, insert domain"/>
    <property type="match status" value="1"/>
</dbReference>
<dbReference type="InterPro" id="IPR029063">
    <property type="entry name" value="SAM-dependent_MTases_sf"/>
</dbReference>
<feature type="binding site" evidence="7">
    <location>
        <position position="66"/>
    </location>
    <ligand>
        <name>S-adenosyl-L-methionine</name>
        <dbReference type="ChEBI" id="CHEBI:59789"/>
    </ligand>
</feature>
<dbReference type="PANTHER" id="PTHR11265">
    <property type="entry name" value="S-ADENOSYL-METHYLTRANSFERASE MRAW"/>
    <property type="match status" value="1"/>
</dbReference>